<dbReference type="PANTHER" id="PTHR43428:SF1">
    <property type="entry name" value="ARSENATE REDUCTASE"/>
    <property type="match status" value="1"/>
</dbReference>
<name>A0A1H5IPU0_9FLAO</name>
<accession>A0A1H5IPU0</accession>
<dbReference type="SUPFAM" id="SSF52788">
    <property type="entry name" value="Phosphotyrosine protein phosphatases I"/>
    <property type="match status" value="1"/>
</dbReference>
<dbReference type="EMBL" id="FNUE01000002">
    <property type="protein sequence ID" value="SEE42259.1"/>
    <property type="molecule type" value="Genomic_DNA"/>
</dbReference>
<proteinExistence type="predicted"/>
<protein>
    <submittedName>
        <fullName evidence="1">Arsenate reductase</fullName>
    </submittedName>
</protein>
<evidence type="ECO:0000313" key="1">
    <source>
        <dbReference type="EMBL" id="SEE42259.1"/>
    </source>
</evidence>
<dbReference type="InterPro" id="IPR036196">
    <property type="entry name" value="Ptyr_pPase_sf"/>
</dbReference>
<organism evidence="1 2">
    <name type="scientific">Polaribacter dokdonensis DSW-5</name>
    <dbReference type="NCBI Taxonomy" id="1300348"/>
    <lineage>
        <taxon>Bacteria</taxon>
        <taxon>Pseudomonadati</taxon>
        <taxon>Bacteroidota</taxon>
        <taxon>Flavobacteriia</taxon>
        <taxon>Flavobacteriales</taxon>
        <taxon>Flavobacteriaceae</taxon>
    </lineage>
</organism>
<dbReference type="PANTHER" id="PTHR43428">
    <property type="entry name" value="ARSENATE REDUCTASE"/>
    <property type="match status" value="1"/>
</dbReference>
<reference evidence="1 2" key="1">
    <citation type="submission" date="2016-10" db="EMBL/GenBank/DDBJ databases">
        <authorList>
            <person name="Varghese N."/>
            <person name="Submissions S."/>
        </authorList>
    </citation>
    <scope>NUCLEOTIDE SEQUENCE [LARGE SCALE GENOMIC DNA]</scope>
    <source>
        <strain evidence="1 2">DSW-5</strain>
    </source>
</reference>
<keyword evidence="2" id="KW-1185">Reference proteome</keyword>
<sequence length="211" mass="23754">MMLKTSNISAKSFFISALKRNTILEDRKNLLLQIAEAIAKEYTKNEVVNLNFICTHNSRRSQLSQVWAFLAAHYYKLNINSFSGGTEVTSFHRNTVKTLQKAGFNFQLEDFSHQNPKYNISYSDSRNTLLGFSKLYDDVVNKEPFIAITTCNNADENCPFIASASHRYHLPFADPKSSDGSSNQEAAYLAVNEKIAAEVGYIFAAVKEIIS</sequence>
<comment type="caution">
    <text evidence="1">The sequence shown here is derived from an EMBL/GenBank/DDBJ whole genome shotgun (WGS) entry which is preliminary data.</text>
</comment>
<gene>
    <name evidence="1" type="ORF">SAMN05444353_1597</name>
</gene>
<dbReference type="RefSeq" id="WP_231658719.1">
    <property type="nucleotide sequence ID" value="NZ_FNUE01000002.1"/>
</dbReference>
<dbReference type="Proteomes" id="UP000183071">
    <property type="component" value="Unassembled WGS sequence"/>
</dbReference>
<evidence type="ECO:0000313" key="2">
    <source>
        <dbReference type="Proteomes" id="UP000183071"/>
    </source>
</evidence>
<dbReference type="Gene3D" id="3.40.50.2300">
    <property type="match status" value="1"/>
</dbReference>